<evidence type="ECO:0000256" key="3">
    <source>
        <dbReference type="SAM" id="MobiDB-lite"/>
    </source>
</evidence>
<dbReference type="Pfam" id="PF07679">
    <property type="entry name" value="I-set"/>
    <property type="match status" value="3"/>
</dbReference>
<dbReference type="InterPro" id="IPR013783">
    <property type="entry name" value="Ig-like_fold"/>
</dbReference>
<evidence type="ECO:0000256" key="1">
    <source>
        <dbReference type="ARBA" id="ARBA00022737"/>
    </source>
</evidence>
<feature type="region of interest" description="Disordered" evidence="3">
    <location>
        <begin position="16"/>
        <end position="46"/>
    </location>
</feature>
<dbReference type="Gene3D" id="2.60.40.10">
    <property type="entry name" value="Immunoglobulins"/>
    <property type="match status" value="3"/>
</dbReference>
<evidence type="ECO:0000259" key="4">
    <source>
        <dbReference type="PROSITE" id="PS50835"/>
    </source>
</evidence>
<comment type="caution">
    <text evidence="5">The sequence shown here is derived from an EMBL/GenBank/DDBJ whole genome shotgun (WGS) entry which is preliminary data.</text>
</comment>
<reference evidence="5 6" key="2">
    <citation type="submission" date="2019-01" db="EMBL/GenBank/DDBJ databases">
        <title>The decoding of complex shrimp genome reveals the adaptation for benthos swimmer, frequently molting mechanism and breeding impact on genome.</title>
        <authorList>
            <person name="Sun Y."/>
            <person name="Gao Y."/>
            <person name="Yu Y."/>
        </authorList>
    </citation>
    <scope>NUCLEOTIDE SEQUENCE [LARGE SCALE GENOMIC DNA]</scope>
    <source>
        <tissue evidence="5">Muscle</tissue>
    </source>
</reference>
<dbReference type="EMBL" id="QCYY01000880">
    <property type="protein sequence ID" value="ROT82141.1"/>
    <property type="molecule type" value="Genomic_DNA"/>
</dbReference>
<dbReference type="SUPFAM" id="SSF48726">
    <property type="entry name" value="Immunoglobulin"/>
    <property type="match status" value="3"/>
</dbReference>
<feature type="region of interest" description="Disordered" evidence="3">
    <location>
        <begin position="302"/>
        <end position="339"/>
    </location>
</feature>
<dbReference type="OrthoDB" id="6371610at2759"/>
<dbReference type="GO" id="GO:0016020">
    <property type="term" value="C:membrane"/>
    <property type="evidence" value="ECO:0007669"/>
    <property type="project" value="UniProtKB-SubCell"/>
</dbReference>
<proteinExistence type="predicted"/>
<reference evidence="5 6" key="1">
    <citation type="submission" date="2018-04" db="EMBL/GenBank/DDBJ databases">
        <authorList>
            <person name="Zhang X."/>
            <person name="Yuan J."/>
            <person name="Li F."/>
            <person name="Xiang J."/>
        </authorList>
    </citation>
    <scope>NUCLEOTIDE SEQUENCE [LARGE SCALE GENOMIC DNA]</scope>
    <source>
        <tissue evidence="5">Muscle</tissue>
    </source>
</reference>
<protein>
    <submittedName>
        <fullName evidence="5">Muscle M-line assembly protein unc-89</fullName>
    </submittedName>
</protein>
<feature type="domain" description="Ig-like" evidence="4">
    <location>
        <begin position="44"/>
        <end position="135"/>
    </location>
</feature>
<accession>A0A3R7PZK0</accession>
<dbReference type="Proteomes" id="UP000283509">
    <property type="component" value="Unassembled WGS sequence"/>
</dbReference>
<evidence type="ECO:0000313" key="6">
    <source>
        <dbReference type="Proteomes" id="UP000283509"/>
    </source>
</evidence>
<keyword evidence="1" id="KW-0677">Repeat</keyword>
<dbReference type="GO" id="GO:0098609">
    <property type="term" value="P:cell-cell adhesion"/>
    <property type="evidence" value="ECO:0007669"/>
    <property type="project" value="TreeGrafter"/>
</dbReference>
<keyword evidence="6" id="KW-1185">Reference proteome</keyword>
<dbReference type="InterPro" id="IPR007110">
    <property type="entry name" value="Ig-like_dom"/>
</dbReference>
<feature type="domain" description="Ig-like" evidence="4">
    <location>
        <begin position="141"/>
        <end position="209"/>
    </location>
</feature>
<gene>
    <name evidence="5" type="ORF">C7M84_024698</name>
</gene>
<sequence length="415" mass="46385">MLVVFWMKGRRNLGRRVAQGRESEKKAKHERLSTGPLDASGAPPHIKGSNFRDGKTFIAMHKFVLEVEATAVPEAEATWYFNDKILSVEEDSVKFSFEGNKYTMERIGSDPEHSGQYKCVLKNKIKEVEEVGQVTVIEKEARVRRPLEDIYVKENTDATLKCQIVGDPIPSVEWLRNGKPLPPSERYEVSEERMKGWHTLVLKEVTEQDKAPSPAYVLPQRLGVLVRPQPGELNDATVDYGKDLPQCCHPCVPAPRWSGPWTAANCRSDHYEYTRDEEKEVYGLLVHSAVLEDAGKITFTASNAAGSSPDPALSKYTSRQSPGERCRGRGVSPPSGSEKPAIVADLEDLSYCLEDDAVFTLRASGLPLPDVEWKLHDKVVKADERHVFTNPNGVYCMTIKDVCMNDYGPVSVPRV</sequence>
<feature type="compositionally biased region" description="Basic and acidic residues" evidence="3">
    <location>
        <begin position="19"/>
        <end position="32"/>
    </location>
</feature>
<name>A0A3R7PZK0_PENVA</name>
<dbReference type="PROSITE" id="PS50835">
    <property type="entry name" value="IG_LIKE"/>
    <property type="match status" value="2"/>
</dbReference>
<dbReference type="PANTHER" id="PTHR44170">
    <property type="entry name" value="PROTEIN SIDEKICK"/>
    <property type="match status" value="1"/>
</dbReference>
<evidence type="ECO:0000313" key="5">
    <source>
        <dbReference type="EMBL" id="ROT82141.1"/>
    </source>
</evidence>
<dbReference type="InterPro" id="IPR013098">
    <property type="entry name" value="Ig_I-set"/>
</dbReference>
<dbReference type="CDD" id="cd00096">
    <property type="entry name" value="Ig"/>
    <property type="match status" value="1"/>
</dbReference>
<evidence type="ECO:0000256" key="2">
    <source>
        <dbReference type="ARBA" id="ARBA00023157"/>
    </source>
</evidence>
<organism evidence="5 6">
    <name type="scientific">Penaeus vannamei</name>
    <name type="common">Whiteleg shrimp</name>
    <name type="synonym">Litopenaeus vannamei</name>
    <dbReference type="NCBI Taxonomy" id="6689"/>
    <lineage>
        <taxon>Eukaryota</taxon>
        <taxon>Metazoa</taxon>
        <taxon>Ecdysozoa</taxon>
        <taxon>Arthropoda</taxon>
        <taxon>Crustacea</taxon>
        <taxon>Multicrustacea</taxon>
        <taxon>Malacostraca</taxon>
        <taxon>Eumalacostraca</taxon>
        <taxon>Eucarida</taxon>
        <taxon>Decapoda</taxon>
        <taxon>Dendrobranchiata</taxon>
        <taxon>Penaeoidea</taxon>
        <taxon>Penaeidae</taxon>
        <taxon>Penaeus</taxon>
    </lineage>
</organism>
<dbReference type="PANTHER" id="PTHR44170:SF6">
    <property type="entry name" value="CONTACTIN"/>
    <property type="match status" value="1"/>
</dbReference>
<dbReference type="AlphaFoldDB" id="A0A3R7PZK0"/>
<keyword evidence="2" id="KW-1015">Disulfide bond</keyword>
<dbReference type="InterPro" id="IPR036179">
    <property type="entry name" value="Ig-like_dom_sf"/>
</dbReference>